<keyword evidence="1" id="KW-0548">Nucleotidyltransferase</keyword>
<dbReference type="SUPFAM" id="SSF56672">
    <property type="entry name" value="DNA/RNA polymerases"/>
    <property type="match status" value="1"/>
</dbReference>
<organism evidence="1 2">
    <name type="scientific">Gossypium australe</name>
    <dbReference type="NCBI Taxonomy" id="47621"/>
    <lineage>
        <taxon>Eukaryota</taxon>
        <taxon>Viridiplantae</taxon>
        <taxon>Streptophyta</taxon>
        <taxon>Embryophyta</taxon>
        <taxon>Tracheophyta</taxon>
        <taxon>Spermatophyta</taxon>
        <taxon>Magnoliopsida</taxon>
        <taxon>eudicotyledons</taxon>
        <taxon>Gunneridae</taxon>
        <taxon>Pentapetalae</taxon>
        <taxon>rosids</taxon>
        <taxon>malvids</taxon>
        <taxon>Malvales</taxon>
        <taxon>Malvaceae</taxon>
        <taxon>Malvoideae</taxon>
        <taxon>Gossypium</taxon>
    </lineage>
</organism>
<dbReference type="PANTHER" id="PTHR46890">
    <property type="entry name" value="NON-LTR RETROLELEMENT REVERSE TRANSCRIPTASE-LIKE PROTEIN-RELATED"/>
    <property type="match status" value="1"/>
</dbReference>
<comment type="caution">
    <text evidence="1">The sequence shown here is derived from an EMBL/GenBank/DDBJ whole genome shotgun (WGS) entry which is preliminary data.</text>
</comment>
<evidence type="ECO:0000313" key="1">
    <source>
        <dbReference type="EMBL" id="KAA3462273.1"/>
    </source>
</evidence>
<accession>A0A5B6UXG6</accession>
<dbReference type="InterPro" id="IPR043502">
    <property type="entry name" value="DNA/RNA_pol_sf"/>
</dbReference>
<keyword evidence="1" id="KW-0695">RNA-directed DNA polymerase</keyword>
<protein>
    <submittedName>
        <fullName evidence="1">Reverse transcriptase</fullName>
    </submittedName>
</protein>
<dbReference type="Proteomes" id="UP000325315">
    <property type="component" value="Unassembled WGS sequence"/>
</dbReference>
<evidence type="ECO:0000313" key="2">
    <source>
        <dbReference type="Proteomes" id="UP000325315"/>
    </source>
</evidence>
<dbReference type="EMBL" id="SMMG02000009">
    <property type="protein sequence ID" value="KAA3462273.1"/>
    <property type="molecule type" value="Genomic_DNA"/>
</dbReference>
<proteinExistence type="predicted"/>
<reference evidence="2" key="1">
    <citation type="journal article" date="2019" name="Plant Biotechnol. J.">
        <title>Genome sequencing of the Australian wild diploid species Gossypium australe highlights disease resistance and delayed gland morphogenesis.</title>
        <authorList>
            <person name="Cai Y."/>
            <person name="Cai X."/>
            <person name="Wang Q."/>
            <person name="Wang P."/>
            <person name="Zhang Y."/>
            <person name="Cai C."/>
            <person name="Xu Y."/>
            <person name="Wang K."/>
            <person name="Zhou Z."/>
            <person name="Wang C."/>
            <person name="Geng S."/>
            <person name="Li B."/>
            <person name="Dong Q."/>
            <person name="Hou Y."/>
            <person name="Wang H."/>
            <person name="Ai P."/>
            <person name="Liu Z."/>
            <person name="Yi F."/>
            <person name="Sun M."/>
            <person name="An G."/>
            <person name="Cheng J."/>
            <person name="Zhang Y."/>
            <person name="Shi Q."/>
            <person name="Xie Y."/>
            <person name="Shi X."/>
            <person name="Chang Y."/>
            <person name="Huang F."/>
            <person name="Chen Y."/>
            <person name="Hong S."/>
            <person name="Mi L."/>
            <person name="Sun Q."/>
            <person name="Zhang L."/>
            <person name="Zhou B."/>
            <person name="Peng R."/>
            <person name="Zhang X."/>
            <person name="Liu F."/>
        </authorList>
    </citation>
    <scope>NUCLEOTIDE SEQUENCE [LARGE SCALE GENOMIC DNA]</scope>
    <source>
        <strain evidence="2">cv. PA1801</strain>
    </source>
</reference>
<dbReference type="OrthoDB" id="997823at2759"/>
<keyword evidence="2" id="KW-1185">Reference proteome</keyword>
<dbReference type="AlphaFoldDB" id="A0A5B6UXG6"/>
<gene>
    <name evidence="1" type="ORF">EPI10_028772</name>
</gene>
<sequence>MVKQHKDEGKINMTRRETEDIQEMAEIARYYFQNLFEAGEKGHYEHLLSGIERCISEEDNQRLTMQYTKEKVWEALTGMGPTKASGEDRFPALFFQKCWHIIGEEVTLFCLQHLNGGMEVSPINTTHIVLIPKRANPTNFTHFRPISLCNVIYKIMAKVITNRFREVLEKCIDGAQSVFVPGRLIPDNVLLAYEILHTLK</sequence>
<dbReference type="GO" id="GO:0003964">
    <property type="term" value="F:RNA-directed DNA polymerase activity"/>
    <property type="evidence" value="ECO:0007669"/>
    <property type="project" value="UniProtKB-KW"/>
</dbReference>
<keyword evidence="1" id="KW-0808">Transferase</keyword>
<dbReference type="PANTHER" id="PTHR46890:SF48">
    <property type="entry name" value="RNA-DIRECTED DNA POLYMERASE"/>
    <property type="match status" value="1"/>
</dbReference>
<name>A0A5B6UXG6_9ROSI</name>
<dbReference type="InterPro" id="IPR052343">
    <property type="entry name" value="Retrotransposon-Effector_Assoc"/>
</dbReference>